<dbReference type="AlphaFoldDB" id="A0A4R4F9C3"/>
<reference evidence="1 2" key="1">
    <citation type="journal article" date="2016" name="Nat. Microbiol.">
        <title>The Mouse Intestinal Bacterial Collection (miBC) provides host-specific insight into cultured diversity and functional potential of the gut microbiota.</title>
        <authorList>
            <person name="Lagkouvardos I."/>
            <person name="Pukall R."/>
            <person name="Abt B."/>
            <person name="Foesel B.U."/>
            <person name="Meier-Kolthoff J.P."/>
            <person name="Kumar N."/>
            <person name="Bresciani A."/>
            <person name="Martinez I."/>
            <person name="Just S."/>
            <person name="Ziegler C."/>
            <person name="Brugiroux S."/>
            <person name="Garzetti D."/>
            <person name="Wenning M."/>
            <person name="Bui T.P."/>
            <person name="Wang J."/>
            <person name="Hugenholtz F."/>
            <person name="Plugge C.M."/>
            <person name="Peterson D.A."/>
            <person name="Hornef M.W."/>
            <person name="Baines J.F."/>
            <person name="Smidt H."/>
            <person name="Walter J."/>
            <person name="Kristiansen K."/>
            <person name="Nielsen H.B."/>
            <person name="Haller D."/>
            <person name="Overmann J."/>
            <person name="Stecher B."/>
            <person name="Clavel T."/>
        </authorList>
    </citation>
    <scope>NUCLEOTIDE SEQUENCE [LARGE SCALE GENOMIC DNA]</scope>
    <source>
        <strain evidence="1 2">DSM 28560</strain>
    </source>
</reference>
<sequence>MIKHTNEYAETIRLAVMNLEKEGLETGEVLIDSIGWLYEKYLVSGDKRYVRQSLAHMQVYLEQGNDYEDNRRLFDRVIKVLDMNKEELLIRLYDDCPVIKANKSQVRSMIGRWNPHIHSMSIHEVIDDIIEKVNDGKDGMYYYYSGKMLDVNKNVVPKDKYRLTIRDGRSLFWDMRRNRYFTIKR</sequence>
<evidence type="ECO:0000313" key="2">
    <source>
        <dbReference type="Proteomes" id="UP000295710"/>
    </source>
</evidence>
<accession>A0A4R4F9C3</accession>
<proteinExistence type="predicted"/>
<comment type="caution">
    <text evidence="1">The sequence shown here is derived from an EMBL/GenBank/DDBJ whole genome shotgun (WGS) entry which is preliminary data.</text>
</comment>
<dbReference type="Proteomes" id="UP000295710">
    <property type="component" value="Unassembled WGS sequence"/>
</dbReference>
<dbReference type="EMBL" id="SMMX01000025">
    <property type="protein sequence ID" value="TDA20284.1"/>
    <property type="molecule type" value="Genomic_DNA"/>
</dbReference>
<name>A0A4R4F9C3_9FIRM</name>
<organism evidence="1 2">
    <name type="scientific">Extibacter muris</name>
    <dbReference type="NCBI Taxonomy" id="1796622"/>
    <lineage>
        <taxon>Bacteria</taxon>
        <taxon>Bacillati</taxon>
        <taxon>Bacillota</taxon>
        <taxon>Clostridia</taxon>
        <taxon>Lachnospirales</taxon>
        <taxon>Lachnospiraceae</taxon>
        <taxon>Extibacter</taxon>
    </lineage>
</organism>
<protein>
    <submittedName>
        <fullName evidence="1">Uncharacterized protein</fullName>
    </submittedName>
</protein>
<dbReference type="RefSeq" id="WP_132281033.1">
    <property type="nucleotide sequence ID" value="NZ_JAOBST010000066.1"/>
</dbReference>
<gene>
    <name evidence="1" type="ORF">E1963_17900</name>
</gene>
<evidence type="ECO:0000313" key="1">
    <source>
        <dbReference type="EMBL" id="TDA20284.1"/>
    </source>
</evidence>
<keyword evidence="2" id="KW-1185">Reference proteome</keyword>